<organism evidence="2">
    <name type="scientific">viral metagenome</name>
    <dbReference type="NCBI Taxonomy" id="1070528"/>
    <lineage>
        <taxon>unclassified sequences</taxon>
        <taxon>metagenomes</taxon>
        <taxon>organismal metagenomes</taxon>
    </lineage>
</organism>
<sequence length="95" mass="10986">MFKFTPLYEFRGTTMWKAWVINCIILGLISAFTIEIRRIMDEHQYISMLPDIPHKFIATILISSTAGFITYMLSRIIFGTGEGLIEPVKMHPTLF</sequence>
<protein>
    <submittedName>
        <fullName evidence="2">Uncharacterized protein</fullName>
    </submittedName>
</protein>
<feature type="transmembrane region" description="Helical" evidence="1">
    <location>
        <begin position="56"/>
        <end position="78"/>
    </location>
</feature>
<keyword evidence="1" id="KW-1133">Transmembrane helix</keyword>
<dbReference type="EMBL" id="MN740847">
    <property type="protein sequence ID" value="QHU14826.1"/>
    <property type="molecule type" value="Genomic_DNA"/>
</dbReference>
<keyword evidence="1" id="KW-0472">Membrane</keyword>
<evidence type="ECO:0000313" key="2">
    <source>
        <dbReference type="EMBL" id="QHU14826.1"/>
    </source>
</evidence>
<reference evidence="2" key="1">
    <citation type="journal article" date="2020" name="Nature">
        <title>Giant virus diversity and host interactions through global metagenomics.</title>
        <authorList>
            <person name="Schulz F."/>
            <person name="Roux S."/>
            <person name="Paez-Espino D."/>
            <person name="Jungbluth S."/>
            <person name="Walsh D.A."/>
            <person name="Denef V.J."/>
            <person name="McMahon K.D."/>
            <person name="Konstantinidis K.T."/>
            <person name="Eloe-Fadrosh E.A."/>
            <person name="Kyrpides N.C."/>
            <person name="Woyke T."/>
        </authorList>
    </citation>
    <scope>NUCLEOTIDE SEQUENCE</scope>
    <source>
        <strain evidence="2">GVMAG-S-1102244-55</strain>
    </source>
</reference>
<proteinExistence type="predicted"/>
<name>A0A6C0KCK8_9ZZZZ</name>
<keyword evidence="1" id="KW-0812">Transmembrane</keyword>
<accession>A0A6C0KCK8</accession>
<dbReference type="AlphaFoldDB" id="A0A6C0KCK8"/>
<feature type="transmembrane region" description="Helical" evidence="1">
    <location>
        <begin position="16"/>
        <end position="36"/>
    </location>
</feature>
<evidence type="ECO:0000256" key="1">
    <source>
        <dbReference type="SAM" id="Phobius"/>
    </source>
</evidence>